<protein>
    <submittedName>
        <fullName evidence="1">13961_t:CDS:1</fullName>
    </submittedName>
</protein>
<accession>A0ACA9MV96</accession>
<organism evidence="1 2">
    <name type="scientific">Cetraspora pellucida</name>
    <dbReference type="NCBI Taxonomy" id="1433469"/>
    <lineage>
        <taxon>Eukaryota</taxon>
        <taxon>Fungi</taxon>
        <taxon>Fungi incertae sedis</taxon>
        <taxon>Mucoromycota</taxon>
        <taxon>Glomeromycotina</taxon>
        <taxon>Glomeromycetes</taxon>
        <taxon>Diversisporales</taxon>
        <taxon>Gigasporaceae</taxon>
        <taxon>Cetraspora</taxon>
    </lineage>
</organism>
<proteinExistence type="predicted"/>
<comment type="caution">
    <text evidence="1">The sequence shown here is derived from an EMBL/GenBank/DDBJ whole genome shotgun (WGS) entry which is preliminary data.</text>
</comment>
<evidence type="ECO:0000313" key="2">
    <source>
        <dbReference type="Proteomes" id="UP000789366"/>
    </source>
</evidence>
<keyword evidence="2" id="KW-1185">Reference proteome</keyword>
<dbReference type="EMBL" id="CAJVPW010010505">
    <property type="protein sequence ID" value="CAG8616244.1"/>
    <property type="molecule type" value="Genomic_DNA"/>
</dbReference>
<gene>
    <name evidence="1" type="ORF">SPELUC_LOCUS7694</name>
</gene>
<evidence type="ECO:0000313" key="1">
    <source>
        <dbReference type="EMBL" id="CAG8616244.1"/>
    </source>
</evidence>
<dbReference type="Proteomes" id="UP000789366">
    <property type="component" value="Unassembled WGS sequence"/>
</dbReference>
<name>A0ACA9MV96_9GLOM</name>
<sequence>MGAAVTALMGVAVMALMGIAVTALMSIAVTALMNVAVTALIERCCNQILTQFQTPRLSTYKASTPELQTRTFNKNSSN</sequence>
<reference evidence="1" key="1">
    <citation type="submission" date="2021-06" db="EMBL/GenBank/DDBJ databases">
        <authorList>
            <person name="Kallberg Y."/>
            <person name="Tangrot J."/>
            <person name="Rosling A."/>
        </authorList>
    </citation>
    <scope>NUCLEOTIDE SEQUENCE</scope>
    <source>
        <strain evidence="1">28 12/20/2015</strain>
    </source>
</reference>